<gene>
    <name evidence="1" type="ORF">ENM11_00205</name>
</gene>
<dbReference type="EMBL" id="DRWN01000003">
    <property type="protein sequence ID" value="HHK67566.1"/>
    <property type="molecule type" value="Genomic_DNA"/>
</dbReference>
<name>A0A7C5Q6R9_CALS0</name>
<reference evidence="1" key="1">
    <citation type="journal article" date="2020" name="mSystems">
        <title>Genome- and Community-Level Interaction Insights into Carbon Utilization and Element Cycling Functions of Hydrothermarchaeota in Hydrothermal Sediment.</title>
        <authorList>
            <person name="Zhou Z."/>
            <person name="Liu Y."/>
            <person name="Xu W."/>
            <person name="Pan J."/>
            <person name="Luo Z.H."/>
            <person name="Li M."/>
        </authorList>
    </citation>
    <scope>NUCLEOTIDE SEQUENCE [LARGE SCALE GENOMIC DNA]</scope>
    <source>
        <strain evidence="1">SpSt-1056</strain>
    </source>
</reference>
<sequence>MAKLSPEVISLIIVSLLVGFGAGGLVLGSFISMREVPTVTSFVTEYSTVSFTVTRTPHTTATESIRITETRSIIDTRTVTTISTLTATRTITELQYTAIRSPFNPDTWRGGTSPRTILNSDFEYDHGAAWGVLPCNDWCGYGFWLPELRQDDLTQRLGLVADGTKTVIVMHPISKNTPATVWQPIMISSNNSYVMSFRVRNGAVCPPDATGCGDSILSIRLGNAWRDDVEITRIVLDTRLGWVERSYDITNLIRNSDYFRPEGSLSYIVIEAIAGGPRAIWWGEWIMIDYMRLEVS</sequence>
<comment type="caution">
    <text evidence="1">The sequence shown here is derived from an EMBL/GenBank/DDBJ whole genome shotgun (WGS) entry which is preliminary data.</text>
</comment>
<proteinExistence type="predicted"/>
<accession>A0A7C5Q6R9</accession>
<organism evidence="1">
    <name type="scientific">Caldiarchaeum subterraneum</name>
    <dbReference type="NCBI Taxonomy" id="311458"/>
    <lineage>
        <taxon>Archaea</taxon>
        <taxon>Nitrososphaerota</taxon>
        <taxon>Candidatus Caldarchaeales</taxon>
        <taxon>Candidatus Caldarchaeaceae</taxon>
        <taxon>Candidatus Caldarchaeum</taxon>
    </lineage>
</organism>
<evidence type="ECO:0000313" key="1">
    <source>
        <dbReference type="EMBL" id="HHK67566.1"/>
    </source>
</evidence>
<dbReference type="AlphaFoldDB" id="A0A7C5Q6R9"/>
<protein>
    <submittedName>
        <fullName evidence="1">Uncharacterized protein</fullName>
    </submittedName>
</protein>